<reference evidence="4 5" key="1">
    <citation type="submission" date="2018-12" db="EMBL/GenBank/DDBJ databases">
        <title>Genome sequence and assembly of Colletotrichum trifolii.</title>
        <authorList>
            <person name="Gan P."/>
            <person name="Shirasu K."/>
        </authorList>
    </citation>
    <scope>NUCLEOTIDE SEQUENCE [LARGE SCALE GENOMIC DNA]</scope>
    <source>
        <strain evidence="4 5">543-2</strain>
    </source>
</reference>
<evidence type="ECO:0000259" key="3">
    <source>
        <dbReference type="Pfam" id="PF07110"/>
    </source>
</evidence>
<organism evidence="4 5">
    <name type="scientific">Colletotrichum trifolii</name>
    <dbReference type="NCBI Taxonomy" id="5466"/>
    <lineage>
        <taxon>Eukaryota</taxon>
        <taxon>Fungi</taxon>
        <taxon>Dikarya</taxon>
        <taxon>Ascomycota</taxon>
        <taxon>Pezizomycotina</taxon>
        <taxon>Sordariomycetes</taxon>
        <taxon>Hypocreomycetidae</taxon>
        <taxon>Glomerellales</taxon>
        <taxon>Glomerellaceae</taxon>
        <taxon>Colletotrichum</taxon>
        <taxon>Colletotrichum orbiculare species complex</taxon>
    </lineage>
</organism>
<dbReference type="Proteomes" id="UP000295703">
    <property type="component" value="Unassembled WGS sequence"/>
</dbReference>
<name>A0A4R8R0X5_COLTR</name>
<gene>
    <name evidence="4" type="ORF">CTRI78_v007831</name>
</gene>
<dbReference type="InterPro" id="IPR011008">
    <property type="entry name" value="Dimeric_a/b-barrel"/>
</dbReference>
<evidence type="ECO:0000313" key="5">
    <source>
        <dbReference type="Proteomes" id="UP000295703"/>
    </source>
</evidence>
<evidence type="ECO:0000256" key="2">
    <source>
        <dbReference type="SAM" id="SignalP"/>
    </source>
</evidence>
<dbReference type="GO" id="GO:0016491">
    <property type="term" value="F:oxidoreductase activity"/>
    <property type="evidence" value="ECO:0007669"/>
    <property type="project" value="InterPro"/>
</dbReference>
<dbReference type="Pfam" id="PF07110">
    <property type="entry name" value="EthD"/>
    <property type="match status" value="1"/>
</dbReference>
<protein>
    <recommendedName>
        <fullName evidence="3">EthD domain-containing protein</fullName>
    </recommendedName>
</protein>
<sequence length="179" mass="19981">MVRISLPFTLAAATLLSSSVALCSHTGLVQMLSYVKRHPDFSRDQFWDYWYNEHAPKVAPLATYFNITRYQQVRVGGQILPTEAGSTTPASLEPVDFDGIAMFLYRSADDLVAFLAHPYYTEIVQPDERVFIDQGAFGAGQVAVFIGEHMEAVNGNQNVWGGNSTVKAKYQEIFDSYQV</sequence>
<feature type="domain" description="EthD" evidence="3">
    <location>
        <begin position="38"/>
        <end position="134"/>
    </location>
</feature>
<evidence type="ECO:0000313" key="4">
    <source>
        <dbReference type="EMBL" id="TDZ49771.1"/>
    </source>
</evidence>
<feature type="signal peptide" evidence="2">
    <location>
        <begin position="1"/>
        <end position="23"/>
    </location>
</feature>
<dbReference type="AlphaFoldDB" id="A0A4R8R0X5"/>
<accession>A0A4R8R0X5</accession>
<keyword evidence="5" id="KW-1185">Reference proteome</keyword>
<comment type="caution">
    <text evidence="4">The sequence shown here is derived from an EMBL/GenBank/DDBJ whole genome shotgun (WGS) entry which is preliminary data.</text>
</comment>
<keyword evidence="2" id="KW-0732">Signal</keyword>
<proteinExistence type="inferred from homology"/>
<dbReference type="EMBL" id="RYZW01000088">
    <property type="protein sequence ID" value="TDZ49771.1"/>
    <property type="molecule type" value="Genomic_DNA"/>
</dbReference>
<dbReference type="Gene3D" id="3.30.70.100">
    <property type="match status" value="1"/>
</dbReference>
<comment type="similarity">
    <text evidence="1">Belongs to the tpcK family.</text>
</comment>
<dbReference type="SUPFAM" id="SSF54909">
    <property type="entry name" value="Dimeric alpha+beta barrel"/>
    <property type="match status" value="1"/>
</dbReference>
<dbReference type="InterPro" id="IPR009799">
    <property type="entry name" value="EthD_dom"/>
</dbReference>
<feature type="chain" id="PRO_5020322642" description="EthD domain-containing protein" evidence="2">
    <location>
        <begin position="24"/>
        <end position="179"/>
    </location>
</feature>
<evidence type="ECO:0000256" key="1">
    <source>
        <dbReference type="ARBA" id="ARBA00005986"/>
    </source>
</evidence>